<keyword evidence="1" id="KW-0489">Methyltransferase</keyword>
<dbReference type="EMBL" id="MU274901">
    <property type="protein sequence ID" value="KAI0093912.1"/>
    <property type="molecule type" value="Genomic_DNA"/>
</dbReference>
<organism evidence="1 2">
    <name type="scientific">Irpex rosettiformis</name>
    <dbReference type="NCBI Taxonomy" id="378272"/>
    <lineage>
        <taxon>Eukaryota</taxon>
        <taxon>Fungi</taxon>
        <taxon>Dikarya</taxon>
        <taxon>Basidiomycota</taxon>
        <taxon>Agaricomycotina</taxon>
        <taxon>Agaricomycetes</taxon>
        <taxon>Polyporales</taxon>
        <taxon>Irpicaceae</taxon>
        <taxon>Irpex</taxon>
    </lineage>
</organism>
<sequence length="305" mass="34751">MRLLSSGCRLFLTTTPFKTNRCFLTRTFVAAMSSKVFEVAAQGFGTGTNELYDRARPSYRHEALTNIRKAIRSQSLLNVVELGAGTGIFTRALLAHPDWQDAIKELRAVEPSAGMREQFTKTVDDSRASVAEGTFDTTGVEDGWADLVVIAQAFHWCPDYDKASREFARVLKPNGIVVFIWNLEDRDRAKWVAQLRDRIERHESGSPQFRLELWRATFSTPGYTENFEPPEEKIISYELLGTEDIVVNRALSKSYISILPADEKQKVVDDIKEIVKRGDGRVWTDNEKGEFAYPYRTWTVIARKK</sequence>
<evidence type="ECO:0000313" key="1">
    <source>
        <dbReference type="EMBL" id="KAI0093912.1"/>
    </source>
</evidence>
<keyword evidence="1" id="KW-0808">Transferase</keyword>
<name>A0ACB8UHR2_9APHY</name>
<keyword evidence="2" id="KW-1185">Reference proteome</keyword>
<gene>
    <name evidence="1" type="ORF">BDY19DRAFT_284779</name>
</gene>
<comment type="caution">
    <text evidence="1">The sequence shown here is derived from an EMBL/GenBank/DDBJ whole genome shotgun (WGS) entry which is preliminary data.</text>
</comment>
<protein>
    <submittedName>
        <fullName evidence="1">S-adenosyl-L-methionine-dependent methyltransferase</fullName>
    </submittedName>
</protein>
<proteinExistence type="predicted"/>
<dbReference type="Proteomes" id="UP001055072">
    <property type="component" value="Unassembled WGS sequence"/>
</dbReference>
<reference evidence="1" key="1">
    <citation type="journal article" date="2021" name="Environ. Microbiol.">
        <title>Gene family expansions and transcriptome signatures uncover fungal adaptations to wood decay.</title>
        <authorList>
            <person name="Hage H."/>
            <person name="Miyauchi S."/>
            <person name="Viragh M."/>
            <person name="Drula E."/>
            <person name="Min B."/>
            <person name="Chaduli D."/>
            <person name="Navarro D."/>
            <person name="Favel A."/>
            <person name="Norest M."/>
            <person name="Lesage-Meessen L."/>
            <person name="Balint B."/>
            <person name="Merenyi Z."/>
            <person name="de Eugenio L."/>
            <person name="Morin E."/>
            <person name="Martinez A.T."/>
            <person name="Baldrian P."/>
            <person name="Stursova M."/>
            <person name="Martinez M.J."/>
            <person name="Novotny C."/>
            <person name="Magnuson J.K."/>
            <person name="Spatafora J.W."/>
            <person name="Maurice S."/>
            <person name="Pangilinan J."/>
            <person name="Andreopoulos W."/>
            <person name="LaButti K."/>
            <person name="Hundley H."/>
            <person name="Na H."/>
            <person name="Kuo A."/>
            <person name="Barry K."/>
            <person name="Lipzen A."/>
            <person name="Henrissat B."/>
            <person name="Riley R."/>
            <person name="Ahrendt S."/>
            <person name="Nagy L.G."/>
            <person name="Grigoriev I.V."/>
            <person name="Martin F."/>
            <person name="Rosso M.N."/>
        </authorList>
    </citation>
    <scope>NUCLEOTIDE SEQUENCE</scope>
    <source>
        <strain evidence="1">CBS 384.51</strain>
    </source>
</reference>
<evidence type="ECO:0000313" key="2">
    <source>
        <dbReference type="Proteomes" id="UP001055072"/>
    </source>
</evidence>
<accession>A0ACB8UHR2</accession>